<evidence type="ECO:0000313" key="5">
    <source>
        <dbReference type="EMBL" id="APZ42342.1"/>
    </source>
</evidence>
<organism evidence="5 6">
    <name type="scientific">Acidihalobacter ferrooxydans</name>
    <dbReference type="NCBI Taxonomy" id="1765967"/>
    <lineage>
        <taxon>Bacteria</taxon>
        <taxon>Pseudomonadati</taxon>
        <taxon>Pseudomonadota</taxon>
        <taxon>Gammaproteobacteria</taxon>
        <taxon>Chromatiales</taxon>
        <taxon>Ectothiorhodospiraceae</taxon>
        <taxon>Acidihalobacter</taxon>
    </lineage>
</organism>
<evidence type="ECO:0000313" key="6">
    <source>
        <dbReference type="Proteomes" id="UP000243807"/>
    </source>
</evidence>
<protein>
    <recommendedName>
        <fullName evidence="7">Major facilitator superfamily (MFS) profile domain-containing protein</fullName>
    </recommendedName>
</protein>
<evidence type="ECO:0000256" key="1">
    <source>
        <dbReference type="ARBA" id="ARBA00022692"/>
    </source>
</evidence>
<dbReference type="Gene3D" id="1.20.1250.20">
    <property type="entry name" value="MFS general substrate transporter like domains"/>
    <property type="match status" value="1"/>
</dbReference>
<keyword evidence="3 4" id="KW-0472">Membrane</keyword>
<keyword evidence="2 4" id="KW-1133">Transmembrane helix</keyword>
<feature type="transmembrane region" description="Helical" evidence="4">
    <location>
        <begin position="40"/>
        <end position="63"/>
    </location>
</feature>
<dbReference type="RefSeq" id="WP_076835884.1">
    <property type="nucleotide sequence ID" value="NZ_CP019434.1"/>
</dbReference>
<dbReference type="SUPFAM" id="SSF103473">
    <property type="entry name" value="MFS general substrate transporter"/>
    <property type="match status" value="1"/>
</dbReference>
<feature type="transmembrane region" description="Helical" evidence="4">
    <location>
        <begin position="124"/>
        <end position="147"/>
    </location>
</feature>
<keyword evidence="6" id="KW-1185">Reference proteome</keyword>
<dbReference type="EMBL" id="CP019434">
    <property type="protein sequence ID" value="APZ42342.1"/>
    <property type="molecule type" value="Genomic_DNA"/>
</dbReference>
<proteinExistence type="predicted"/>
<reference evidence="5 6" key="1">
    <citation type="submission" date="2017-01" db="EMBL/GenBank/DDBJ databases">
        <title>Draft sequence of Acidihalobacter ferrooxidans strain DSM 14175 (strain V8).</title>
        <authorList>
            <person name="Khaleque H.N."/>
            <person name="Ramsay J.P."/>
            <person name="Murphy R.J.T."/>
            <person name="Kaksonen A.H."/>
            <person name="Boxall N.J."/>
            <person name="Watkin E.L.J."/>
        </authorList>
    </citation>
    <scope>NUCLEOTIDE SEQUENCE [LARGE SCALE GENOMIC DNA]</scope>
    <source>
        <strain evidence="5 6">V8</strain>
    </source>
</reference>
<dbReference type="OrthoDB" id="9768783at2"/>
<dbReference type="PANTHER" id="PTHR23526">
    <property type="entry name" value="INTEGRAL MEMBRANE TRANSPORT PROTEIN-RELATED"/>
    <property type="match status" value="1"/>
</dbReference>
<accession>A0A1P8UER1</accession>
<dbReference type="InterPro" id="IPR036259">
    <property type="entry name" value="MFS_trans_sf"/>
</dbReference>
<keyword evidence="1 4" id="KW-0812">Transmembrane</keyword>
<sequence>MTPDSTVPDSATHPAHHDRLRVWRTALAAPGRYIRPWYGAYLLLGIVTAGMVPVLLPLMMVAISHQLSSVAYVMGVFDLGLLTSPLWGMFAERLKLYRSLFFLSFIIAAAAIGVFPLLHTMIGWMIAAFVLGAGSAGAGTLASLFIVDFAPQNEWEPRIGLLQSFNGAGQVVGLLLAAIFAHGQFDDGLWLAAVLLIPALMLGGIGLPIQRKARAADQHPHRMLDVRALAAFPHVNLPAGIGFHMNHFNLRGLRHLPDVIGTPFGRFILSWFMLALGVSGFFTYFPLMLEHGYGVNTHLTSSIYAVGAAIGITLFVLASRLATRFGSGKVYQFGLWLRLAGFVLLLLPYFMPVLPRLTLAIVGFFLIVIAWPLLSVAGTGLAARLATFSEGAAMGLFNASLALATVIGAFASGPIIAALGYRGLAWMGVIGLGLSIVTGLGLGRRQADAPQPAA</sequence>
<dbReference type="PANTHER" id="PTHR23526:SF2">
    <property type="entry name" value="MAJOR FACILITATOR SUPERFAMILY (MFS) PROFILE DOMAIN-CONTAINING PROTEIN"/>
    <property type="match status" value="1"/>
</dbReference>
<dbReference type="Proteomes" id="UP000243807">
    <property type="component" value="Chromosome"/>
</dbReference>
<evidence type="ECO:0008006" key="7">
    <source>
        <dbReference type="Google" id="ProtNLM"/>
    </source>
</evidence>
<dbReference type="STRING" id="1765967.BW247_03920"/>
<gene>
    <name evidence="5" type="ORF">BW247_03920</name>
</gene>
<feature type="transmembrane region" description="Helical" evidence="4">
    <location>
        <begin position="423"/>
        <end position="442"/>
    </location>
</feature>
<evidence type="ECO:0000256" key="2">
    <source>
        <dbReference type="ARBA" id="ARBA00022989"/>
    </source>
</evidence>
<feature type="transmembrane region" description="Helical" evidence="4">
    <location>
        <begin position="395"/>
        <end position="417"/>
    </location>
</feature>
<dbReference type="InterPro" id="IPR011701">
    <property type="entry name" value="MFS"/>
</dbReference>
<name>A0A1P8UER1_9GAMM</name>
<feature type="transmembrane region" description="Helical" evidence="4">
    <location>
        <begin position="264"/>
        <end position="287"/>
    </location>
</feature>
<evidence type="ECO:0000256" key="4">
    <source>
        <dbReference type="SAM" id="Phobius"/>
    </source>
</evidence>
<dbReference type="InterPro" id="IPR052528">
    <property type="entry name" value="Sugar_transport-like"/>
</dbReference>
<feature type="transmembrane region" description="Helical" evidence="4">
    <location>
        <begin position="159"/>
        <end position="182"/>
    </location>
</feature>
<dbReference type="GO" id="GO:0022857">
    <property type="term" value="F:transmembrane transporter activity"/>
    <property type="evidence" value="ECO:0007669"/>
    <property type="project" value="InterPro"/>
</dbReference>
<feature type="transmembrane region" description="Helical" evidence="4">
    <location>
        <begin position="299"/>
        <end position="318"/>
    </location>
</feature>
<dbReference type="Pfam" id="PF07690">
    <property type="entry name" value="MFS_1"/>
    <property type="match status" value="1"/>
</dbReference>
<dbReference type="AlphaFoldDB" id="A0A1P8UER1"/>
<feature type="transmembrane region" description="Helical" evidence="4">
    <location>
        <begin position="188"/>
        <end position="209"/>
    </location>
</feature>
<feature type="transmembrane region" description="Helical" evidence="4">
    <location>
        <begin position="69"/>
        <end position="88"/>
    </location>
</feature>
<feature type="transmembrane region" description="Helical" evidence="4">
    <location>
        <begin position="357"/>
        <end position="383"/>
    </location>
</feature>
<evidence type="ECO:0000256" key="3">
    <source>
        <dbReference type="ARBA" id="ARBA00023136"/>
    </source>
</evidence>
<feature type="transmembrane region" description="Helical" evidence="4">
    <location>
        <begin position="100"/>
        <end position="118"/>
    </location>
</feature>
<dbReference type="KEGG" id="afy:BW247_03920"/>
<feature type="transmembrane region" description="Helical" evidence="4">
    <location>
        <begin position="330"/>
        <end position="351"/>
    </location>
</feature>